<dbReference type="InterPro" id="IPR005162">
    <property type="entry name" value="Retrotrans_gag_dom"/>
</dbReference>
<proteinExistence type="predicted"/>
<evidence type="ECO:0000313" key="3">
    <source>
        <dbReference type="Proteomes" id="UP000673691"/>
    </source>
</evidence>
<comment type="caution">
    <text evidence="2">The sequence shown here is derived from an EMBL/GenBank/DDBJ whole genome shotgun (WGS) entry which is preliminary data.</text>
</comment>
<dbReference type="AlphaFoldDB" id="A0A8H7ZM97"/>
<sequence>MVTAMEAVRFTPTEALALATNKLKGQASLLWRSHSKDYQRGNHGRWTKWEELRDALYQQYHPCEHQQTTMKNLANLSQAKCDGDLNKYIETFNSLYLRIPIPRDEQFWAVRFHSGLSGDRKIRVMLMTPELDNLNKVQEAARRDLCIIGDEN</sequence>
<dbReference type="Pfam" id="PF03732">
    <property type="entry name" value="Retrotrans_gag"/>
    <property type="match status" value="1"/>
</dbReference>
<organism evidence="2 3">
    <name type="scientific">Olpidium bornovanus</name>
    <dbReference type="NCBI Taxonomy" id="278681"/>
    <lineage>
        <taxon>Eukaryota</taxon>
        <taxon>Fungi</taxon>
        <taxon>Fungi incertae sedis</taxon>
        <taxon>Olpidiomycota</taxon>
        <taxon>Olpidiomycotina</taxon>
        <taxon>Olpidiomycetes</taxon>
        <taxon>Olpidiales</taxon>
        <taxon>Olpidiaceae</taxon>
        <taxon>Olpidium</taxon>
    </lineage>
</organism>
<reference evidence="2 3" key="1">
    <citation type="journal article" name="Sci. Rep.">
        <title>Genome-scale phylogenetic analyses confirm Olpidium as the closest living zoosporic fungus to the non-flagellated, terrestrial fungi.</title>
        <authorList>
            <person name="Chang Y."/>
            <person name="Rochon D."/>
            <person name="Sekimoto S."/>
            <person name="Wang Y."/>
            <person name="Chovatia M."/>
            <person name="Sandor L."/>
            <person name="Salamov A."/>
            <person name="Grigoriev I.V."/>
            <person name="Stajich J.E."/>
            <person name="Spatafora J.W."/>
        </authorList>
    </citation>
    <scope>NUCLEOTIDE SEQUENCE [LARGE SCALE GENOMIC DNA]</scope>
    <source>
        <strain evidence="2">S191</strain>
    </source>
</reference>
<evidence type="ECO:0000259" key="1">
    <source>
        <dbReference type="Pfam" id="PF03732"/>
    </source>
</evidence>
<evidence type="ECO:0000313" key="2">
    <source>
        <dbReference type="EMBL" id="KAG5455682.1"/>
    </source>
</evidence>
<dbReference type="EMBL" id="JAEFCI010012958">
    <property type="protein sequence ID" value="KAG5455682.1"/>
    <property type="molecule type" value="Genomic_DNA"/>
</dbReference>
<protein>
    <recommendedName>
        <fullName evidence="1">Retrotransposon gag domain-containing protein</fullName>
    </recommendedName>
</protein>
<gene>
    <name evidence="2" type="ORF">BJ554DRAFT_4817</name>
</gene>
<name>A0A8H7ZM97_9FUNG</name>
<keyword evidence="3" id="KW-1185">Reference proteome</keyword>
<accession>A0A8H7ZM97</accession>
<feature type="domain" description="Retrotransposon gag" evidence="1">
    <location>
        <begin position="18"/>
        <end position="117"/>
    </location>
</feature>
<dbReference type="Proteomes" id="UP000673691">
    <property type="component" value="Unassembled WGS sequence"/>
</dbReference>